<dbReference type="RefSeq" id="WP_207299338.1">
    <property type="nucleotide sequence ID" value="NZ_CP071444.1"/>
</dbReference>
<sequence>MNIYVLRHGTTQWNLDHKIQGATDIPLHPAGREEARQIRRKVQDLTFEIILTSPMARALETAQIIRQNDQIPLVVESRLQEVSFGDWEGSTWEEVQQRYSFLMENIPSNGYIDPPNGESFEEAAKRICPLVNSLLKERKDCLLITHKAVIRFLVYCITKKTPAKTGGLDIPNLSILHLCIPDDGPVTWRFI</sequence>
<dbReference type="PANTHER" id="PTHR11931">
    <property type="entry name" value="PHOSPHOGLYCERATE MUTASE"/>
    <property type="match status" value="1"/>
</dbReference>
<dbReference type="EC" id="5.4.2.11" evidence="2"/>
<dbReference type="InterPro" id="IPR005952">
    <property type="entry name" value="Phosphogly_mut1"/>
</dbReference>
<organism evidence="7 8">
    <name type="scientific">Alkalibacter rhizosphaerae</name>
    <dbReference type="NCBI Taxonomy" id="2815577"/>
    <lineage>
        <taxon>Bacteria</taxon>
        <taxon>Bacillati</taxon>
        <taxon>Bacillota</taxon>
        <taxon>Clostridia</taxon>
        <taxon>Eubacteriales</taxon>
        <taxon>Eubacteriaceae</taxon>
        <taxon>Alkalibacter</taxon>
    </lineage>
</organism>
<dbReference type="Gene3D" id="3.40.50.1240">
    <property type="entry name" value="Phosphoglycerate mutase-like"/>
    <property type="match status" value="1"/>
</dbReference>
<keyword evidence="8" id="KW-1185">Reference proteome</keyword>
<evidence type="ECO:0000256" key="3">
    <source>
        <dbReference type="ARBA" id="ARBA00023152"/>
    </source>
</evidence>
<protein>
    <recommendedName>
        <fullName evidence="2">phosphoglycerate mutase (2,3-diphosphoglycerate-dependent)</fullName>
        <ecNumber evidence="2">5.4.2.11</ecNumber>
    </recommendedName>
</protein>
<evidence type="ECO:0000256" key="6">
    <source>
        <dbReference type="PIRSR" id="PIRSR613078-2"/>
    </source>
</evidence>
<feature type="binding site" evidence="6">
    <location>
        <begin position="7"/>
        <end position="14"/>
    </location>
    <ligand>
        <name>substrate</name>
    </ligand>
</feature>
<dbReference type="InterPro" id="IPR013078">
    <property type="entry name" value="His_Pase_superF_clade-1"/>
</dbReference>
<dbReference type="KEGG" id="alka:J0B03_09310"/>
<feature type="active site" description="Proton donor/acceptor" evidence="5">
    <location>
        <position position="81"/>
    </location>
</feature>
<dbReference type="Pfam" id="PF00300">
    <property type="entry name" value="His_Phos_1"/>
    <property type="match status" value="1"/>
</dbReference>
<gene>
    <name evidence="7" type="ORF">J0B03_09310</name>
</gene>
<keyword evidence="3" id="KW-0324">Glycolysis</keyword>
<accession>A0A974XL60</accession>
<dbReference type="CDD" id="cd07067">
    <property type="entry name" value="HP_PGM_like"/>
    <property type="match status" value="1"/>
</dbReference>
<dbReference type="GO" id="GO:0006096">
    <property type="term" value="P:glycolytic process"/>
    <property type="evidence" value="ECO:0007669"/>
    <property type="project" value="UniProtKB-KW"/>
</dbReference>
<name>A0A974XL60_9FIRM</name>
<dbReference type="InterPro" id="IPR029033">
    <property type="entry name" value="His_PPase_superfam"/>
</dbReference>
<evidence type="ECO:0000256" key="1">
    <source>
        <dbReference type="ARBA" id="ARBA00006717"/>
    </source>
</evidence>
<feature type="active site" description="Tele-phosphohistidine intermediate" evidence="5">
    <location>
        <position position="8"/>
    </location>
</feature>
<evidence type="ECO:0000256" key="2">
    <source>
        <dbReference type="ARBA" id="ARBA00012028"/>
    </source>
</evidence>
<evidence type="ECO:0000256" key="5">
    <source>
        <dbReference type="PIRSR" id="PIRSR613078-1"/>
    </source>
</evidence>
<reference evidence="7" key="1">
    <citation type="submission" date="2021-03" db="EMBL/GenBank/DDBJ databases">
        <title>Alkalibacter marinus sp. nov., isolated from tidal flat sediment.</title>
        <authorList>
            <person name="Namirimu T."/>
            <person name="Yang J.-A."/>
            <person name="Yang S.-H."/>
            <person name="Kim Y.-J."/>
            <person name="Kwon K.K."/>
        </authorList>
    </citation>
    <scope>NUCLEOTIDE SEQUENCE</scope>
    <source>
        <strain evidence="7">ES005</strain>
    </source>
</reference>
<dbReference type="GO" id="GO:0004619">
    <property type="term" value="F:phosphoglycerate mutase activity"/>
    <property type="evidence" value="ECO:0007669"/>
    <property type="project" value="UniProtKB-EC"/>
</dbReference>
<dbReference type="SUPFAM" id="SSF53254">
    <property type="entry name" value="Phosphoglycerate mutase-like"/>
    <property type="match status" value="1"/>
</dbReference>
<dbReference type="EMBL" id="CP071444">
    <property type="protein sequence ID" value="QSX07996.1"/>
    <property type="molecule type" value="Genomic_DNA"/>
</dbReference>
<evidence type="ECO:0000313" key="7">
    <source>
        <dbReference type="EMBL" id="QSX07996.1"/>
    </source>
</evidence>
<keyword evidence="4" id="KW-0413">Isomerase</keyword>
<dbReference type="SMART" id="SM00855">
    <property type="entry name" value="PGAM"/>
    <property type="match status" value="1"/>
</dbReference>
<dbReference type="AlphaFoldDB" id="A0A974XL60"/>
<evidence type="ECO:0000313" key="8">
    <source>
        <dbReference type="Proteomes" id="UP000663499"/>
    </source>
</evidence>
<dbReference type="PIRSF" id="PIRSF000709">
    <property type="entry name" value="6PFK_2-Ptase"/>
    <property type="match status" value="1"/>
</dbReference>
<evidence type="ECO:0000256" key="4">
    <source>
        <dbReference type="ARBA" id="ARBA00023235"/>
    </source>
</evidence>
<proteinExistence type="inferred from homology"/>
<feature type="binding site" evidence="6">
    <location>
        <position position="57"/>
    </location>
    <ligand>
        <name>substrate</name>
    </ligand>
</feature>
<comment type="similarity">
    <text evidence="1">Belongs to the phosphoglycerate mutase family. BPG-dependent PGAM subfamily.</text>
</comment>
<dbReference type="Proteomes" id="UP000663499">
    <property type="component" value="Chromosome"/>
</dbReference>